<evidence type="ECO:0000313" key="2">
    <source>
        <dbReference type="EMBL" id="ABQ04383.1"/>
    </source>
</evidence>
<protein>
    <submittedName>
        <fullName evidence="2">Hypothetical lipoprotein</fullName>
    </submittedName>
</protein>
<gene>
    <name evidence="2" type="ordered locus">Fjoh_1351</name>
</gene>
<dbReference type="AlphaFoldDB" id="A5FK82"/>
<dbReference type="EMBL" id="CP000685">
    <property type="protein sequence ID" value="ABQ04383.1"/>
    <property type="molecule type" value="Genomic_DNA"/>
</dbReference>
<feature type="domain" description="SGNH hydrolase-type esterase" evidence="1">
    <location>
        <begin position="42"/>
        <end position="216"/>
    </location>
</feature>
<reference evidence="2 3" key="1">
    <citation type="journal article" date="2009" name="Appl. Environ. Microbiol.">
        <title>Novel features of the polysaccharide-digesting gliding bacterium Flavobacterium johnsoniae as revealed by genome sequence analysis.</title>
        <authorList>
            <person name="McBride M.J."/>
            <person name="Xie G."/>
            <person name="Martens E.C."/>
            <person name="Lapidus A."/>
            <person name="Henrissat B."/>
            <person name="Rhodes R.G."/>
            <person name="Goltsman E."/>
            <person name="Wang W."/>
            <person name="Xu J."/>
            <person name="Hunnicutt D.W."/>
            <person name="Staroscik A.M."/>
            <person name="Hoover T.R."/>
            <person name="Cheng Y.Q."/>
            <person name="Stein J.L."/>
        </authorList>
    </citation>
    <scope>NUCLEOTIDE SEQUENCE [LARGE SCALE GENOMIC DNA]</scope>
    <source>
        <strain evidence="3">ATCC 17061 / DSM 2064 / JCM 8514 / BCRC 14874 / CCUG 350202 / NBRC 14942 / NCIMB 11054 / UW101</strain>
    </source>
</reference>
<organism evidence="2 3">
    <name type="scientific">Flavobacterium johnsoniae (strain ATCC 17061 / DSM 2064 / JCM 8514 / BCRC 14874 / CCUG 350202 / NBRC 14942 / NCIMB 11054 / UW101)</name>
    <name type="common">Cytophaga johnsonae</name>
    <dbReference type="NCBI Taxonomy" id="376686"/>
    <lineage>
        <taxon>Bacteria</taxon>
        <taxon>Pseudomonadati</taxon>
        <taxon>Bacteroidota</taxon>
        <taxon>Flavobacteriia</taxon>
        <taxon>Flavobacteriales</taxon>
        <taxon>Flavobacteriaceae</taxon>
        <taxon>Flavobacterium</taxon>
    </lineage>
</organism>
<dbReference type="HOGENOM" id="CLU_1119196_0_0_10"/>
<dbReference type="OrthoDB" id="9792152at2"/>
<dbReference type="PROSITE" id="PS51257">
    <property type="entry name" value="PROKAR_LIPOPROTEIN"/>
    <property type="match status" value="1"/>
</dbReference>
<dbReference type="GO" id="GO:0016788">
    <property type="term" value="F:hydrolase activity, acting on ester bonds"/>
    <property type="evidence" value="ECO:0007669"/>
    <property type="project" value="UniProtKB-ARBA"/>
</dbReference>
<proteinExistence type="predicted"/>
<dbReference type="KEGG" id="fjo:Fjoh_1351"/>
<dbReference type="SUPFAM" id="SSF52266">
    <property type="entry name" value="SGNH hydrolase"/>
    <property type="match status" value="1"/>
</dbReference>
<keyword evidence="2" id="KW-0449">Lipoprotein</keyword>
<keyword evidence="3" id="KW-1185">Reference proteome</keyword>
<evidence type="ECO:0000259" key="1">
    <source>
        <dbReference type="Pfam" id="PF13472"/>
    </source>
</evidence>
<accession>A5FK82</accession>
<sequence>MFLKNSFFGALFCFLGILLLSCDGSNKKFSEIDEGKNLVVILGSSSAFGIGPVNRNNSWAVLLGDEETIRIKNLSYPGYTTYDFLPSGKPNFRNLTPDKDKNIDAAIKLAPKIIIFSITTNDIGRGYSIEEYLSNMKILTDLCIDNNIEYIVTSTHPRNPMSLEKRMALYNLSRKLEEVYEDRYVEIYNPLGDLNTYKWKSDLCVSDSVHGNEKAHLIIYNQVLLGYHKAVARLSHEEE</sequence>
<dbReference type="Proteomes" id="UP000006694">
    <property type="component" value="Chromosome"/>
</dbReference>
<dbReference type="RefSeq" id="WP_012023431.1">
    <property type="nucleotide sequence ID" value="NC_009441.1"/>
</dbReference>
<dbReference type="STRING" id="376686.Fjoh_1351"/>
<evidence type="ECO:0000313" key="3">
    <source>
        <dbReference type="Proteomes" id="UP000006694"/>
    </source>
</evidence>
<dbReference type="Pfam" id="PF13472">
    <property type="entry name" value="Lipase_GDSL_2"/>
    <property type="match status" value="1"/>
</dbReference>
<dbReference type="InterPro" id="IPR013830">
    <property type="entry name" value="SGNH_hydro"/>
</dbReference>
<dbReference type="CDD" id="cd00229">
    <property type="entry name" value="SGNH_hydrolase"/>
    <property type="match status" value="1"/>
</dbReference>
<dbReference type="InterPro" id="IPR036514">
    <property type="entry name" value="SGNH_hydro_sf"/>
</dbReference>
<dbReference type="GeneID" id="31764225"/>
<dbReference type="eggNOG" id="COG2755">
    <property type="taxonomic scope" value="Bacteria"/>
</dbReference>
<dbReference type="Gene3D" id="3.40.50.1110">
    <property type="entry name" value="SGNH hydrolase"/>
    <property type="match status" value="1"/>
</dbReference>
<name>A5FK82_FLAJ1</name>